<proteinExistence type="predicted"/>
<dbReference type="PROSITE" id="PS51163">
    <property type="entry name" value="YRDC"/>
    <property type="match status" value="1"/>
</dbReference>
<feature type="domain" description="YrdC-like" evidence="1">
    <location>
        <begin position="12"/>
        <end position="237"/>
    </location>
</feature>
<dbReference type="InterPro" id="IPR017945">
    <property type="entry name" value="DHBP_synth_RibB-like_a/b_dom"/>
</dbReference>
<dbReference type="Proteomes" id="UP000199504">
    <property type="component" value="Unassembled WGS sequence"/>
</dbReference>
<dbReference type="OrthoDB" id="2135299at2"/>
<dbReference type="Pfam" id="PF01300">
    <property type="entry name" value="Sua5_yciO_yrdC"/>
    <property type="match status" value="1"/>
</dbReference>
<dbReference type="RefSeq" id="WP_091602905.1">
    <property type="nucleotide sequence ID" value="NZ_FMCX01000001.1"/>
</dbReference>
<dbReference type="Gene3D" id="3.90.870.10">
    <property type="entry name" value="DHBP synthase"/>
    <property type="match status" value="1"/>
</dbReference>
<dbReference type="EMBL" id="FMCX01000001">
    <property type="protein sequence ID" value="SCE78554.1"/>
    <property type="molecule type" value="Genomic_DNA"/>
</dbReference>
<evidence type="ECO:0000313" key="3">
    <source>
        <dbReference type="Proteomes" id="UP000199504"/>
    </source>
</evidence>
<dbReference type="GO" id="GO:0003725">
    <property type="term" value="F:double-stranded RNA binding"/>
    <property type="evidence" value="ECO:0007669"/>
    <property type="project" value="InterPro"/>
</dbReference>
<dbReference type="AlphaFoldDB" id="A0A1C4V3J8"/>
<dbReference type="STRING" id="262898.GA0070564_101928"/>
<keyword evidence="3" id="KW-1185">Reference proteome</keyword>
<name>A0A1C4V3J8_9ACTN</name>
<evidence type="ECO:0000259" key="1">
    <source>
        <dbReference type="PROSITE" id="PS51163"/>
    </source>
</evidence>
<accession>A0A1C4V3J8</accession>
<evidence type="ECO:0000313" key="2">
    <source>
        <dbReference type="EMBL" id="SCE78554.1"/>
    </source>
</evidence>
<reference evidence="3" key="1">
    <citation type="submission" date="2016-06" db="EMBL/GenBank/DDBJ databases">
        <authorList>
            <person name="Varghese N."/>
            <person name="Submissions Spin"/>
        </authorList>
    </citation>
    <scope>NUCLEOTIDE SEQUENCE [LARGE SCALE GENOMIC DNA]</scope>
    <source>
        <strain evidence="3">DSM 44830</strain>
    </source>
</reference>
<protein>
    <submittedName>
        <fullName evidence="2">tRNA A37 threonylcarbamoyladenosine synthetase subunit TsaC/SUA5/YrdC</fullName>
    </submittedName>
</protein>
<sequence>MTTTVTRVQWPGSAPDEAVHALAAEGGLVVAATKVGYILMTTDGAGLERKFDAKRRRRDKPGVVLCADLAQLQELAVLNDEILRFYQAHWEQDVLLGCILPWREEAKALIPDPTAHELAMDSRGTSCFVIRFGRPAEQLVEKMWQSRTLTFASSANPSGVGNKGRVDGIGERIEREADFILAADDYVASIQPGKDEGSRHEQGVMVSMVDEAGRLVPEQHGQRSVTPCPTLIRRGLDCDRIMENLAVAFPSWDYRHGQYY</sequence>
<dbReference type="InterPro" id="IPR006070">
    <property type="entry name" value="Sua5-like_dom"/>
</dbReference>
<gene>
    <name evidence="2" type="ORF">GA0070564_101928</name>
</gene>
<organism evidence="2 3">
    <name type="scientific">Micromonospora mirobrigensis</name>
    <dbReference type="NCBI Taxonomy" id="262898"/>
    <lineage>
        <taxon>Bacteria</taxon>
        <taxon>Bacillati</taxon>
        <taxon>Actinomycetota</taxon>
        <taxon>Actinomycetes</taxon>
        <taxon>Micromonosporales</taxon>
        <taxon>Micromonosporaceae</taxon>
        <taxon>Micromonospora</taxon>
    </lineage>
</organism>
<dbReference type="SUPFAM" id="SSF55821">
    <property type="entry name" value="YrdC/RibB"/>
    <property type="match status" value="1"/>
</dbReference>